<dbReference type="PANTHER" id="PTHR46704:SF1">
    <property type="entry name" value="TELOMERE LENGTH REGULATION PROTEIN TEL2 HOMOLOG"/>
    <property type="match status" value="1"/>
</dbReference>
<evidence type="ECO:0000313" key="2">
    <source>
        <dbReference type="Proteomes" id="UP001153954"/>
    </source>
</evidence>
<comment type="caution">
    <text evidence="1">The sequence shown here is derived from an EMBL/GenBank/DDBJ whole genome shotgun (WGS) entry which is preliminary data.</text>
</comment>
<gene>
    <name evidence="1" type="ORF">EEDITHA_LOCUS4319</name>
</gene>
<dbReference type="PANTHER" id="PTHR46704">
    <property type="entry name" value="CXC DOMAIN-CONTAINING PROTEIN-RELATED"/>
    <property type="match status" value="1"/>
</dbReference>
<organism evidence="1 2">
    <name type="scientific">Euphydryas editha</name>
    <name type="common">Edith's checkerspot</name>
    <dbReference type="NCBI Taxonomy" id="104508"/>
    <lineage>
        <taxon>Eukaryota</taxon>
        <taxon>Metazoa</taxon>
        <taxon>Ecdysozoa</taxon>
        <taxon>Arthropoda</taxon>
        <taxon>Hexapoda</taxon>
        <taxon>Insecta</taxon>
        <taxon>Pterygota</taxon>
        <taxon>Neoptera</taxon>
        <taxon>Endopterygota</taxon>
        <taxon>Lepidoptera</taxon>
        <taxon>Glossata</taxon>
        <taxon>Ditrysia</taxon>
        <taxon>Papilionoidea</taxon>
        <taxon>Nymphalidae</taxon>
        <taxon>Nymphalinae</taxon>
        <taxon>Euphydryas</taxon>
    </lineage>
</organism>
<reference evidence="1" key="1">
    <citation type="submission" date="2022-03" db="EMBL/GenBank/DDBJ databases">
        <authorList>
            <person name="Tunstrom K."/>
        </authorList>
    </citation>
    <scope>NUCLEOTIDE SEQUENCE</scope>
</reference>
<dbReference type="Proteomes" id="UP001153954">
    <property type="component" value="Unassembled WGS sequence"/>
</dbReference>
<accession>A0AAU9TQM9</accession>
<sequence>MDGSVCIICNKSDDKQVYEIKKSALNRLVESSKKRIDNKYKKFDTLTSAFIHRTCQSQYNDETAIATFCRSRRKKSQEGKEINKDALTFNFQSHCFLCGGFFGNISKDKISSVQSNDTRDNILQHIQKQNTFNDFDKNISARLKNVPDLVAVKAHYHPVCMANFYNNRTERKRGRSACENTKSFINYLINYIVDNETECQFSVNEIKEGFSGDLPDYTTIKNKLKEHFQNDIDCHLIKRDMIILYKNSTASKKLCKDWYEKRLKSKEDERTRIVQMAAEIVLEDIRSKVYDINNYEIPDLNEGNLFKDVPETLKVFLNIVCTSNKEKSTNNVRRMDKKVATLSHCIITSVRPRSFLSPILLGLSSMIHKKYASKGLIDSLSNLGLCSSYKETLRFEASVIKDPANHTFSPDSYVQFIYDNADHNTCTIDGNNTFHAMGGIMVVTPASNVTSKKIISRLKKIPSSQEIGEIGFVKLKCYENKSSDGLKTVQIEDILDVTDNYEISSADFAWSYSKFANNKSNGWNGFMEKVHTNLTFHTSKIIPLPFIKNPPSDYDTIFTSLVEAAQQCQKQEQNIVFVTFDQPLYHKAREILANIDLNNDPYNLSVVQVRLGGFHLLMSFLGSIGFIMDGSGLKEAFCEIYAENSSDKALSGHAYARAIRGHFLVQLALSELIFSSMELSDTEKGLMDKFLQHLGTENFEDYLHHEDFKIIKEKFIEHLKLVQKKGPTAKLWMQYWQMISLVKDFIRAERAGNWELHLKCVERMLPYFHASGHFLYAKSAHLYLQDMRKLKDTINDDYEFTRFTEGFFTIRRTHKFWSGVWSDMTIEQVLMRSMKTQGGLTHGRGMSESVLTKFVLTMIILVEICNEMEDFCNVSFATTEQHVDSREYRIKRDVADLQMLQKFFNRYDPFPQTDNIMSIFSGIIGNDSVNCHEAYEEGKKSLQAIIGMNFGSVKFKRKNKVLSLKTVQSSVKVNEDIIAIDPLLLFQRISLTIDSKKDMETYLQYELAPFPLSLFTENGLRKKCKISTLRIISSSYIVFDGYPEIKKSATVTTVPAATSTKRGERNRRKTSDNIPEFDYQNHTKIPFSQDKFLSNEKNKDKIIKTLMKRLQSQGFSCKQVEEDADADIIKTSIEVARDTNKTVIVVGQDIDLLVLLNQLNSNNHDIYFLKPSSGNGKDLFFTSNSFKHESFKNIVAFLHCFSSCDTTSGFAGKGKKSIVNSLLDAKNLSNLANVFYKKDEKGAAEQHCYRAYYQLQTWLGNELTASDWGWKQHQRGIMPKFTEKDSIPEVLLKTICCSCETGCNSLKCGCRKHGLKCTNLCTNCQGSESCSNMEEKVYEEVNDSDEIVDEEPMHTGNNIGDEDDGLEDFDDQLELESYIRCNRTKVLSTIKENIKLTKKDDTSHSLQRSKIKKDKESLDSIIKAIKEAIDPFDDAIDKKLLFNISTGKATSPEVTDFLLNVKTAGNKQKLDFISDCSSNPDRFEKPIKRNKIINFASQSSTKVLMTKDKNKKVLLKMERDIFGRLLAISVKKKINLEHCLTFPLAPMPPALFSLTGDMLKTPKSTFANSLKSQVETVEPTNINVEIIDGFYFLYLIGNSMPQTFEKVAESILMKICASQATEIHLIFDPSILLTSPAYISLGNSLCHYILMLFLL</sequence>
<proteinExistence type="predicted"/>
<evidence type="ECO:0008006" key="3">
    <source>
        <dbReference type="Google" id="ProtNLM"/>
    </source>
</evidence>
<evidence type="ECO:0000313" key="1">
    <source>
        <dbReference type="EMBL" id="CAH2088131.1"/>
    </source>
</evidence>
<name>A0AAU9TQM9_EUPED</name>
<keyword evidence="2" id="KW-1185">Reference proteome</keyword>
<protein>
    <recommendedName>
        <fullName evidence="3">Tesmin/TSO1-like CXC domain-containing protein</fullName>
    </recommendedName>
</protein>
<dbReference type="EMBL" id="CAKOGL010000007">
    <property type="protein sequence ID" value="CAH2088131.1"/>
    <property type="molecule type" value="Genomic_DNA"/>
</dbReference>